<feature type="region of interest" description="Disordered" evidence="17">
    <location>
        <begin position="898"/>
        <end position="921"/>
    </location>
</feature>
<dbReference type="Pfam" id="PF00580">
    <property type="entry name" value="UvrD-helicase"/>
    <property type="match status" value="1"/>
</dbReference>
<feature type="binding site" evidence="16">
    <location>
        <begin position="20"/>
        <end position="27"/>
    </location>
    <ligand>
        <name>ATP</name>
        <dbReference type="ChEBI" id="CHEBI:30616"/>
    </ligand>
</feature>
<dbReference type="InterPro" id="IPR014017">
    <property type="entry name" value="DNA_helicase_UvrD-like_C"/>
</dbReference>
<feature type="domain" description="UvrD-like helicase C-terminal" evidence="19">
    <location>
        <begin position="446"/>
        <end position="728"/>
    </location>
</feature>
<evidence type="ECO:0000256" key="4">
    <source>
        <dbReference type="ARBA" id="ARBA00022763"/>
    </source>
</evidence>
<evidence type="ECO:0000256" key="9">
    <source>
        <dbReference type="ARBA" id="ARBA00022842"/>
    </source>
</evidence>
<dbReference type="GO" id="GO:0009338">
    <property type="term" value="C:exodeoxyribonuclease V complex"/>
    <property type="evidence" value="ECO:0007669"/>
    <property type="project" value="TreeGrafter"/>
</dbReference>
<dbReference type="GO" id="GO:0005829">
    <property type="term" value="C:cytosol"/>
    <property type="evidence" value="ECO:0007669"/>
    <property type="project" value="TreeGrafter"/>
</dbReference>
<evidence type="ECO:0000256" key="15">
    <source>
        <dbReference type="ARBA" id="ARBA00048988"/>
    </source>
</evidence>
<evidence type="ECO:0000256" key="16">
    <source>
        <dbReference type="PROSITE-ProRule" id="PRU00560"/>
    </source>
</evidence>
<dbReference type="HAMAP" id="MF_01485">
    <property type="entry name" value="RecB"/>
    <property type="match status" value="1"/>
</dbReference>
<organism evidence="20 21">
    <name type="scientific">Desulfatibacillum alkenivorans DSM 16219</name>
    <dbReference type="NCBI Taxonomy" id="1121393"/>
    <lineage>
        <taxon>Bacteria</taxon>
        <taxon>Pseudomonadati</taxon>
        <taxon>Thermodesulfobacteriota</taxon>
        <taxon>Desulfobacteria</taxon>
        <taxon>Desulfobacterales</taxon>
        <taxon>Desulfatibacillaceae</taxon>
        <taxon>Desulfatibacillum</taxon>
    </lineage>
</organism>
<keyword evidence="3 16" id="KW-0547">Nucleotide-binding</keyword>
<comment type="catalytic activity">
    <reaction evidence="15">
        <text>ATP + H2O = ADP + phosphate + H(+)</text>
        <dbReference type="Rhea" id="RHEA:13065"/>
        <dbReference type="ChEBI" id="CHEBI:15377"/>
        <dbReference type="ChEBI" id="CHEBI:15378"/>
        <dbReference type="ChEBI" id="CHEBI:30616"/>
        <dbReference type="ChEBI" id="CHEBI:43474"/>
        <dbReference type="ChEBI" id="CHEBI:456216"/>
        <dbReference type="EC" id="5.6.2.4"/>
    </reaction>
</comment>
<protein>
    <recommendedName>
        <fullName evidence="14">DNA 3'-5' helicase</fullName>
        <ecNumber evidence="14">5.6.2.4</ecNumber>
    </recommendedName>
</protein>
<dbReference type="NCBIfam" id="TIGR00609">
    <property type="entry name" value="recB"/>
    <property type="match status" value="1"/>
</dbReference>
<dbReference type="GO" id="GO:0000725">
    <property type="term" value="P:recombinational repair"/>
    <property type="evidence" value="ECO:0007669"/>
    <property type="project" value="TreeGrafter"/>
</dbReference>
<dbReference type="Gene3D" id="1.10.3170.10">
    <property type="entry name" value="Recbcd, chain B, domain 2"/>
    <property type="match status" value="1"/>
</dbReference>
<evidence type="ECO:0000256" key="17">
    <source>
        <dbReference type="SAM" id="MobiDB-lite"/>
    </source>
</evidence>
<accession>A0A1M6GPL7</accession>
<evidence type="ECO:0000256" key="2">
    <source>
        <dbReference type="ARBA" id="ARBA00022723"/>
    </source>
</evidence>
<keyword evidence="9" id="KW-0460">Magnesium</keyword>
<dbReference type="InterPro" id="IPR000212">
    <property type="entry name" value="DNA_helicase_UvrD/REP"/>
</dbReference>
<name>A0A1M6GPL7_9BACT</name>
<dbReference type="GO" id="GO:0003677">
    <property type="term" value="F:DNA binding"/>
    <property type="evidence" value="ECO:0007669"/>
    <property type="project" value="UniProtKB-KW"/>
</dbReference>
<dbReference type="PANTHER" id="PTHR11070:SF23">
    <property type="entry name" value="RECBCD ENZYME SUBUNIT RECB"/>
    <property type="match status" value="1"/>
</dbReference>
<dbReference type="AlphaFoldDB" id="A0A1M6GPL7"/>
<dbReference type="EMBL" id="FQZU01000004">
    <property type="protein sequence ID" value="SHJ11859.1"/>
    <property type="molecule type" value="Genomic_DNA"/>
</dbReference>
<keyword evidence="2" id="KW-0479">Metal-binding</keyword>
<proteinExistence type="inferred from homology"/>
<evidence type="ECO:0000256" key="10">
    <source>
        <dbReference type="ARBA" id="ARBA00023125"/>
    </source>
</evidence>
<evidence type="ECO:0000256" key="14">
    <source>
        <dbReference type="ARBA" id="ARBA00034808"/>
    </source>
</evidence>
<dbReference type="PANTHER" id="PTHR11070">
    <property type="entry name" value="UVRD / RECB / PCRA DNA HELICASE FAMILY MEMBER"/>
    <property type="match status" value="1"/>
</dbReference>
<feature type="domain" description="UvrD-like helicase ATP-binding" evidence="18">
    <location>
        <begin position="1"/>
        <end position="445"/>
    </location>
</feature>
<dbReference type="PROSITE" id="PS51217">
    <property type="entry name" value="UVRD_HELICASE_CTER"/>
    <property type="match status" value="1"/>
</dbReference>
<dbReference type="GO" id="GO:0005524">
    <property type="term" value="F:ATP binding"/>
    <property type="evidence" value="ECO:0007669"/>
    <property type="project" value="UniProtKB-UniRule"/>
</dbReference>
<dbReference type="InterPro" id="IPR014016">
    <property type="entry name" value="UvrD-like_ATP-bd"/>
</dbReference>
<dbReference type="Pfam" id="PF13361">
    <property type="entry name" value="UvrD_C"/>
    <property type="match status" value="1"/>
</dbReference>
<reference evidence="21" key="1">
    <citation type="submission" date="2016-11" db="EMBL/GenBank/DDBJ databases">
        <authorList>
            <person name="Varghese N."/>
            <person name="Submissions S."/>
        </authorList>
    </citation>
    <scope>NUCLEOTIDE SEQUENCE [LARGE SCALE GENOMIC DNA]</scope>
    <source>
        <strain evidence="21">DSM 16219</strain>
    </source>
</reference>
<dbReference type="InterPro" id="IPR011335">
    <property type="entry name" value="Restrct_endonuc-II-like"/>
</dbReference>
<dbReference type="Proteomes" id="UP000183994">
    <property type="component" value="Unassembled WGS sequence"/>
</dbReference>
<evidence type="ECO:0000256" key="7">
    <source>
        <dbReference type="ARBA" id="ARBA00022839"/>
    </source>
</evidence>
<dbReference type="GO" id="GO:0008854">
    <property type="term" value="F:exodeoxyribonuclease V activity"/>
    <property type="evidence" value="ECO:0007669"/>
    <property type="project" value="InterPro"/>
</dbReference>
<keyword evidence="11" id="KW-0234">DNA repair</keyword>
<evidence type="ECO:0000259" key="19">
    <source>
        <dbReference type="PROSITE" id="PS51217"/>
    </source>
</evidence>
<dbReference type="SUPFAM" id="SSF52980">
    <property type="entry name" value="Restriction endonuclease-like"/>
    <property type="match status" value="1"/>
</dbReference>
<keyword evidence="5 16" id="KW-0378">Hydrolase</keyword>
<dbReference type="Gene3D" id="1.10.486.10">
    <property type="entry name" value="PCRA, domain 4"/>
    <property type="match status" value="1"/>
</dbReference>
<evidence type="ECO:0000256" key="11">
    <source>
        <dbReference type="ARBA" id="ARBA00023204"/>
    </source>
</evidence>
<dbReference type="InterPro" id="IPR027417">
    <property type="entry name" value="P-loop_NTPase"/>
</dbReference>
<keyword evidence="1" id="KW-0540">Nuclease</keyword>
<dbReference type="EC" id="5.6.2.4" evidence="14"/>
<keyword evidence="4" id="KW-0227">DNA damage</keyword>
<dbReference type="Gene3D" id="3.40.50.300">
    <property type="entry name" value="P-loop containing nucleotide triphosphate hydrolases"/>
    <property type="match status" value="2"/>
</dbReference>
<evidence type="ECO:0000256" key="1">
    <source>
        <dbReference type="ARBA" id="ARBA00022722"/>
    </source>
</evidence>
<dbReference type="GO" id="GO:0043138">
    <property type="term" value="F:3'-5' DNA helicase activity"/>
    <property type="evidence" value="ECO:0007669"/>
    <property type="project" value="UniProtKB-EC"/>
</dbReference>
<keyword evidence="7" id="KW-0269">Exonuclease</keyword>
<feature type="compositionally biased region" description="Low complexity" evidence="17">
    <location>
        <begin position="910"/>
        <end position="919"/>
    </location>
</feature>
<dbReference type="InterPro" id="IPR004586">
    <property type="entry name" value="RecB"/>
</dbReference>
<keyword evidence="8 16" id="KW-0067">ATP-binding</keyword>
<keyword evidence="6 16" id="KW-0347">Helicase</keyword>
<comment type="catalytic activity">
    <reaction evidence="13">
        <text>Couples ATP hydrolysis with the unwinding of duplex DNA by translocating in the 3'-5' direction.</text>
        <dbReference type="EC" id="5.6.2.4"/>
    </reaction>
</comment>
<evidence type="ECO:0000256" key="5">
    <source>
        <dbReference type="ARBA" id="ARBA00022801"/>
    </source>
</evidence>
<evidence type="ECO:0000256" key="8">
    <source>
        <dbReference type="ARBA" id="ARBA00022840"/>
    </source>
</evidence>
<evidence type="ECO:0000313" key="21">
    <source>
        <dbReference type="Proteomes" id="UP000183994"/>
    </source>
</evidence>
<evidence type="ECO:0000256" key="6">
    <source>
        <dbReference type="ARBA" id="ARBA00022806"/>
    </source>
</evidence>
<evidence type="ECO:0000256" key="3">
    <source>
        <dbReference type="ARBA" id="ARBA00022741"/>
    </source>
</evidence>
<evidence type="ECO:0000256" key="13">
    <source>
        <dbReference type="ARBA" id="ARBA00034617"/>
    </source>
</evidence>
<dbReference type="Gene3D" id="3.90.320.10">
    <property type="match status" value="1"/>
</dbReference>
<evidence type="ECO:0000256" key="12">
    <source>
        <dbReference type="ARBA" id="ARBA00023235"/>
    </source>
</evidence>
<evidence type="ECO:0000313" key="20">
    <source>
        <dbReference type="EMBL" id="SHJ11859.1"/>
    </source>
</evidence>
<gene>
    <name evidence="20" type="ORF">SAMN02745216_01066</name>
</gene>
<dbReference type="PROSITE" id="PS51198">
    <property type="entry name" value="UVRD_HELICASE_ATP_BIND"/>
    <property type="match status" value="1"/>
</dbReference>
<keyword evidence="21" id="KW-1185">Reference proteome</keyword>
<sequence length="1167" mass="131716">MTKSREAQFAPLEGVNLIEASAGTGKTYTLTSLYIRLLIEKGLLVDQILVVTFTVAATQELKDRIRNRLKTARDAFNGKDVDDDLVQAVVKKHDNPQSRLRVEDAIRRFDEAAVFTIHGFCQRVLGENAFESGASFDADLVTDNQDFLMEIARDFWRREFYEAPELIIAYAMHRTRTPEYYARLLEYAAKYPGIRIIPQAEKPEFSALDSFKAARKKVADAWPANRDQVLAVFESGDLKANQYGKPDSGKAQVFAQAMDDYLQSGEPGFPLFLQFKYFCADTVQKAGKKGCEIPKLDFFNDCQDLHDAGEEMERDLEQYLLHLDQEVFRFAEKAEPERKTAKNIRFFNDLVLGFQKALSGPMGPALADAVRKKYQAALIDEFQDTDAAQYDIFYTLFAGRRQALFLIGDPKQAIYGFRGADLFSYLQASRNVEESYSLENNWRSSPQLIRGVNAIFSRNPQAFVLEGIEFKKVGPKPGVDPALPLEKRQTPPLEIWAVAPKDDKAVTIGEVQDIAVRAVASEVSRLLGQGEYSPGDIAVLVRSNMQAQAVRDGLRQAGVHSVLNRTGDLFETPEAIEMRRVMTAAAANRLQNVKAALSVSFLGWTAEELDRLTPGEEPMEKVLTLFSDLHEIWQKSGFMRMFTYFMHNKELPSAVLALPEGERRLTNIMHLAEVLHQAEKERKLGVSGLIKWLDRQMDPSSPRKDEHQLRLESDAQAVQVVTMHGSKGLEFPVVFCPFMWQESEPRKGAPLTFHDPDRDERLTLDLRAEDSPHREQAKLETVAENVRLAYVALTRAKKRCYMLWGAINKAQTSAPAYLLHGGAVQDGRVEIRLNYKTLFEDLEELAKSADNAIALTLPPEEIYPAAFGAGGTDSALEAMEFKARPDLTWGVTSFSALSMDQPGRNEPGADEAAAPGPQVEVEDEPEEEAAGIFAFPRGTGPGIMLHDIFENLDFLDHAPEKVLDLVQDKLEVYGFEDQWVQPVAHMVQNVLFCPLDKARPDFTLSRIPMQARSNEMEFYFPIKKITPKAFEGIFGNGLPKDRPDRLHFSPVKGFVHGFMDMVFCYDGRYYIVDWKSNHLGNAPEDYGPKSLAHAMVHHKYDLQYLLYTLALDLHLAQRIKDYDYEKHFGGIFYIFLRGVDKSLGPEYGIFQDRPGLDMIQRLKGALL</sequence>
<dbReference type="GO" id="GO:0016887">
    <property type="term" value="F:ATP hydrolysis activity"/>
    <property type="evidence" value="ECO:0007669"/>
    <property type="project" value="RHEA"/>
</dbReference>
<dbReference type="SUPFAM" id="SSF52540">
    <property type="entry name" value="P-loop containing nucleoside triphosphate hydrolases"/>
    <property type="match status" value="1"/>
</dbReference>
<keyword evidence="10" id="KW-0238">DNA-binding</keyword>
<keyword evidence="12" id="KW-0413">Isomerase</keyword>
<dbReference type="InterPro" id="IPR011604">
    <property type="entry name" value="PDDEXK-like_dom_sf"/>
</dbReference>
<dbReference type="STRING" id="1121393.SAMN02745216_01066"/>
<dbReference type="CDD" id="cd22352">
    <property type="entry name" value="RecB_C-like"/>
    <property type="match status" value="1"/>
</dbReference>
<evidence type="ECO:0000259" key="18">
    <source>
        <dbReference type="PROSITE" id="PS51198"/>
    </source>
</evidence>
<dbReference type="GO" id="GO:0046872">
    <property type="term" value="F:metal ion binding"/>
    <property type="evidence" value="ECO:0007669"/>
    <property type="project" value="UniProtKB-KW"/>
</dbReference>